<gene>
    <name evidence="1" type="ORF">KL86DES1_10180</name>
</gene>
<proteinExistence type="predicted"/>
<dbReference type="AlphaFoldDB" id="A0A212KY85"/>
<name>A0A212KY85_9BACT</name>
<accession>A0A212KY85</accession>
<reference evidence="1" key="1">
    <citation type="submission" date="2016-08" db="EMBL/GenBank/DDBJ databases">
        <authorList>
            <person name="Seilhamer J.J."/>
        </authorList>
    </citation>
    <scope>NUCLEOTIDE SEQUENCE</scope>
    <source>
        <strain evidence="1">86-1</strain>
    </source>
</reference>
<dbReference type="EMBL" id="FMJC01000001">
    <property type="protein sequence ID" value="SCM70089.1"/>
    <property type="molecule type" value="Genomic_DNA"/>
</dbReference>
<evidence type="ECO:0000313" key="1">
    <source>
        <dbReference type="EMBL" id="SCM70089.1"/>
    </source>
</evidence>
<protein>
    <submittedName>
        <fullName evidence="1">Uncharacterized protein</fullName>
    </submittedName>
</protein>
<organism evidence="1">
    <name type="scientific">uncultured Desulfovibrio sp</name>
    <dbReference type="NCBI Taxonomy" id="167968"/>
    <lineage>
        <taxon>Bacteria</taxon>
        <taxon>Pseudomonadati</taxon>
        <taxon>Thermodesulfobacteriota</taxon>
        <taxon>Desulfovibrionia</taxon>
        <taxon>Desulfovibrionales</taxon>
        <taxon>Desulfovibrionaceae</taxon>
        <taxon>Desulfovibrio</taxon>
        <taxon>environmental samples</taxon>
    </lineage>
</organism>
<sequence>MNDCAHFYVFQSYLQATPYQACDSFHPLLGLYYIAIPGR</sequence>